<sequence>MMGEWPVVDDRVKELFRLGAEFALAQPNELLASMTDATLSGIAASSVSLDRDLVAAASVANAANLRQWAAANVHRPAERVRAELSDDALLLTRDLVRRGLETFAVDAFRAAQSVAWRMWMFGCFQLTSDVRELHPLLDVSSVSISTFIGDLQKETLRAVEEERDALTRGSDAERLAAVVQLLEGVPGPRERAERRLGHSLLGPHTAVVLWTEQEHAGAGSATVLAAAADAVARAAGVTRRLVVRPSAATWWLWLPTAWSPHASALDLASADWPGVRIAVGRPGKGVDGFRRSHVDATATQRLAGRMVDCPVLTRHTDVHLLGLLAGDPDRAQEFVRATLGRFADASDEDHEMLRVWLRHQCNTSATAGALFAHRNSVLRRLARADAMMPRPVAEQVVEVGVALQLLRLRG</sequence>
<name>A0ABR9RVL2_9ACTN</name>
<dbReference type="InterPro" id="IPR025736">
    <property type="entry name" value="PucR_C-HTH_dom"/>
</dbReference>
<evidence type="ECO:0000259" key="3">
    <source>
        <dbReference type="Pfam" id="PF17853"/>
    </source>
</evidence>
<dbReference type="InterPro" id="IPR041522">
    <property type="entry name" value="CdaR_GGDEF"/>
</dbReference>
<keyword evidence="5" id="KW-1185">Reference proteome</keyword>
<organism evidence="4 5">
    <name type="scientific">Nocardioides malaquae</name>
    <dbReference type="NCBI Taxonomy" id="2773426"/>
    <lineage>
        <taxon>Bacteria</taxon>
        <taxon>Bacillati</taxon>
        <taxon>Actinomycetota</taxon>
        <taxon>Actinomycetes</taxon>
        <taxon>Propionibacteriales</taxon>
        <taxon>Nocardioidaceae</taxon>
        <taxon>Nocardioides</taxon>
    </lineage>
</organism>
<dbReference type="EMBL" id="JADCSA010000010">
    <property type="protein sequence ID" value="MBE7325202.1"/>
    <property type="molecule type" value="Genomic_DNA"/>
</dbReference>
<accession>A0ABR9RVL2</accession>
<comment type="similarity">
    <text evidence="1">Belongs to the CdaR family.</text>
</comment>
<dbReference type="InterPro" id="IPR051448">
    <property type="entry name" value="CdaR-like_regulators"/>
</dbReference>
<proteinExistence type="inferred from homology"/>
<evidence type="ECO:0000259" key="2">
    <source>
        <dbReference type="Pfam" id="PF13556"/>
    </source>
</evidence>
<dbReference type="InterPro" id="IPR042070">
    <property type="entry name" value="PucR_C-HTH_sf"/>
</dbReference>
<dbReference type="PANTHER" id="PTHR33744">
    <property type="entry name" value="CARBOHYDRATE DIACID REGULATOR"/>
    <property type="match status" value="1"/>
</dbReference>
<dbReference type="Pfam" id="PF17853">
    <property type="entry name" value="GGDEF_2"/>
    <property type="match status" value="1"/>
</dbReference>
<feature type="domain" description="CdaR GGDEF-like" evidence="3">
    <location>
        <begin position="190"/>
        <end position="301"/>
    </location>
</feature>
<dbReference type="Pfam" id="PF13556">
    <property type="entry name" value="HTH_30"/>
    <property type="match status" value="1"/>
</dbReference>
<dbReference type="Proteomes" id="UP000756387">
    <property type="component" value="Unassembled WGS sequence"/>
</dbReference>
<protein>
    <submittedName>
        <fullName evidence="4">Helix-turn-helix domain-containing protein</fullName>
    </submittedName>
</protein>
<comment type="caution">
    <text evidence="4">The sequence shown here is derived from an EMBL/GenBank/DDBJ whole genome shotgun (WGS) entry which is preliminary data.</text>
</comment>
<reference evidence="4 5" key="1">
    <citation type="submission" date="2020-10" db="EMBL/GenBank/DDBJ databases">
        <title>Nocardioides sp. isolated from sludge.</title>
        <authorList>
            <person name="Zhang X."/>
        </authorList>
    </citation>
    <scope>NUCLEOTIDE SEQUENCE [LARGE SCALE GENOMIC DNA]</scope>
    <source>
        <strain evidence="4 5">Y6</strain>
    </source>
</reference>
<feature type="domain" description="PucR C-terminal helix-turn-helix" evidence="2">
    <location>
        <begin position="351"/>
        <end position="404"/>
    </location>
</feature>
<dbReference type="PANTHER" id="PTHR33744:SF1">
    <property type="entry name" value="DNA-BINDING TRANSCRIPTIONAL ACTIVATOR ADER"/>
    <property type="match status" value="1"/>
</dbReference>
<evidence type="ECO:0000256" key="1">
    <source>
        <dbReference type="ARBA" id="ARBA00006754"/>
    </source>
</evidence>
<dbReference type="Gene3D" id="1.10.10.2840">
    <property type="entry name" value="PucR C-terminal helix-turn-helix domain"/>
    <property type="match status" value="1"/>
</dbReference>
<gene>
    <name evidence="4" type="ORF">IEQ44_11100</name>
</gene>
<evidence type="ECO:0000313" key="5">
    <source>
        <dbReference type="Proteomes" id="UP000756387"/>
    </source>
</evidence>
<evidence type="ECO:0000313" key="4">
    <source>
        <dbReference type="EMBL" id="MBE7325202.1"/>
    </source>
</evidence>